<evidence type="ECO:0000256" key="3">
    <source>
        <dbReference type="ARBA" id="ARBA00022691"/>
    </source>
</evidence>
<evidence type="ECO:0000256" key="2">
    <source>
        <dbReference type="ARBA" id="ARBA00022485"/>
    </source>
</evidence>
<dbReference type="Gene3D" id="1.10.8.550">
    <property type="entry name" value="Proto-chlorophyllide reductase 57 kD subunit B"/>
    <property type="match status" value="3"/>
</dbReference>
<dbReference type="SFLD" id="SFLDG01386">
    <property type="entry name" value="main_SPASM_domain-containing"/>
    <property type="match status" value="1"/>
</dbReference>
<dbReference type="InterPro" id="IPR050377">
    <property type="entry name" value="Radical_SAM_PqqE_MftC-like"/>
</dbReference>
<protein>
    <recommendedName>
        <fullName evidence="8">Radical SAM core domain-containing protein</fullName>
    </recommendedName>
</protein>
<dbReference type="SFLD" id="SFLDG01387">
    <property type="entry name" value="BtrN-like_SPASM_domain_contain"/>
    <property type="match status" value="1"/>
</dbReference>
<comment type="caution">
    <text evidence="9">The sequence shown here is derived from an EMBL/GenBank/DDBJ whole genome shotgun (WGS) entry which is preliminary data.</text>
</comment>
<feature type="domain" description="Radical SAM core" evidence="8">
    <location>
        <begin position="2"/>
        <end position="218"/>
    </location>
</feature>
<dbReference type="SFLD" id="SFLDS00029">
    <property type="entry name" value="Radical_SAM"/>
    <property type="match status" value="1"/>
</dbReference>
<keyword evidence="2" id="KW-0004">4Fe-4S</keyword>
<evidence type="ECO:0000256" key="6">
    <source>
        <dbReference type="ARBA" id="ARBA00023014"/>
    </source>
</evidence>
<reference evidence="9 10" key="1">
    <citation type="journal article" date="2016" name="Genome Announc.">
        <title>Draft Genome Sequence of the Anaerobic Ammonium-Oxidizing Bacterium 'Candidatus Brocadia sp. 40'.</title>
        <authorList>
            <person name="Ali M."/>
            <person name="Haroon M.F."/>
            <person name="Narita Y."/>
            <person name="Zhang L."/>
            <person name="Rangel Shaw D."/>
            <person name="Okabe S."/>
            <person name="Saikaly P.E."/>
        </authorList>
    </citation>
    <scope>NUCLEOTIDE SEQUENCE [LARGE SCALE GENOMIC DNA]</scope>
    <source>
        <strain evidence="9 10">40</strain>
    </source>
</reference>
<keyword evidence="3" id="KW-0949">S-adenosyl-L-methionine</keyword>
<dbReference type="SFLD" id="SFLDG01067">
    <property type="entry name" value="SPASM/twitch_domain_containing"/>
    <property type="match status" value="1"/>
</dbReference>
<evidence type="ECO:0000256" key="4">
    <source>
        <dbReference type="ARBA" id="ARBA00022723"/>
    </source>
</evidence>
<dbReference type="GO" id="GO:0015995">
    <property type="term" value="P:chlorophyll biosynthetic process"/>
    <property type="evidence" value="ECO:0007669"/>
    <property type="project" value="InterPro"/>
</dbReference>
<evidence type="ECO:0000256" key="5">
    <source>
        <dbReference type="ARBA" id="ARBA00023004"/>
    </source>
</evidence>
<dbReference type="GO" id="GO:0046872">
    <property type="term" value="F:metal ion binding"/>
    <property type="evidence" value="ECO:0007669"/>
    <property type="project" value="UniProtKB-KW"/>
</dbReference>
<dbReference type="PROSITE" id="PS51918">
    <property type="entry name" value="RADICAL_SAM"/>
    <property type="match status" value="1"/>
</dbReference>
<accession>A0A1V6M1A5</accession>
<proteinExistence type="predicted"/>
<comment type="cofactor">
    <cofactor evidence="1">
        <name>[4Fe-4S] cluster</name>
        <dbReference type="ChEBI" id="CHEBI:49883"/>
    </cofactor>
</comment>
<dbReference type="NCBIfam" id="TIGR04085">
    <property type="entry name" value="rSAM_more_4Fe4S"/>
    <property type="match status" value="1"/>
</dbReference>
<dbReference type="PANTHER" id="PTHR11228:SF7">
    <property type="entry name" value="PQQA PEPTIDE CYCLASE"/>
    <property type="match status" value="1"/>
</dbReference>
<dbReference type="CDD" id="cd21123">
    <property type="entry name" value="SPASM_MftC-like"/>
    <property type="match status" value="1"/>
</dbReference>
<keyword evidence="6" id="KW-0411">Iron-sulfur</keyword>
<evidence type="ECO:0000313" key="10">
    <source>
        <dbReference type="Proteomes" id="UP000242219"/>
    </source>
</evidence>
<evidence type="ECO:0000313" key="9">
    <source>
        <dbReference type="EMBL" id="OQD46188.1"/>
    </source>
</evidence>
<keyword evidence="4" id="KW-0479">Metal-binding</keyword>
<evidence type="ECO:0000256" key="1">
    <source>
        <dbReference type="ARBA" id="ARBA00001966"/>
    </source>
</evidence>
<keyword evidence="10" id="KW-1185">Reference proteome</keyword>
<dbReference type="GO" id="GO:0016491">
    <property type="term" value="F:oxidoreductase activity"/>
    <property type="evidence" value="ECO:0007669"/>
    <property type="project" value="InterPro"/>
</dbReference>
<dbReference type="Gene3D" id="3.20.20.70">
    <property type="entry name" value="Aldolase class I"/>
    <property type="match status" value="1"/>
</dbReference>
<dbReference type="InterPro" id="IPR058240">
    <property type="entry name" value="rSAM_sf"/>
</dbReference>
<dbReference type="EMBL" id="MJUW02000054">
    <property type="protein sequence ID" value="OQD46188.1"/>
    <property type="molecule type" value="Genomic_DNA"/>
</dbReference>
<dbReference type="InterPro" id="IPR023885">
    <property type="entry name" value="4Fe4S-binding_SPASM_dom"/>
</dbReference>
<keyword evidence="5" id="KW-0408">Iron</keyword>
<dbReference type="SMART" id="SM00729">
    <property type="entry name" value="Elp3"/>
    <property type="match status" value="1"/>
</dbReference>
<dbReference type="AlphaFoldDB" id="A0A1V6M1A5"/>
<dbReference type="InterPro" id="IPR007197">
    <property type="entry name" value="rSAM"/>
</dbReference>
<dbReference type="GO" id="GO:0015979">
    <property type="term" value="P:photosynthesis"/>
    <property type="evidence" value="ECO:0007669"/>
    <property type="project" value="InterPro"/>
</dbReference>
<dbReference type="InterPro" id="IPR034391">
    <property type="entry name" value="AdoMet-like_SPASM_containing"/>
</dbReference>
<dbReference type="RefSeq" id="WP_070066653.1">
    <property type="nucleotide sequence ID" value="NZ_MJUW02000054.1"/>
</dbReference>
<organism evidence="9 10">
    <name type="scientific">Candidatus Brocadia sapporoensis</name>
    <dbReference type="NCBI Taxonomy" id="392547"/>
    <lineage>
        <taxon>Bacteria</taxon>
        <taxon>Pseudomonadati</taxon>
        <taxon>Planctomycetota</taxon>
        <taxon>Candidatus Brocadiia</taxon>
        <taxon>Candidatus Brocadiales</taxon>
        <taxon>Candidatus Brocadiaceae</taxon>
        <taxon>Candidatus Brocadia</taxon>
    </lineage>
</organism>
<dbReference type="GO" id="GO:0051536">
    <property type="term" value="F:iron-sulfur cluster binding"/>
    <property type="evidence" value="ECO:0007669"/>
    <property type="project" value="UniProtKB-KW"/>
</dbReference>
<dbReference type="Pfam" id="PF08369">
    <property type="entry name" value="PCP_red"/>
    <property type="match status" value="2"/>
</dbReference>
<dbReference type="InterPro" id="IPR042298">
    <property type="entry name" value="P-CP_red_C"/>
</dbReference>
<dbReference type="InterPro" id="IPR013580">
    <property type="entry name" value="LI-POR_suB-like_C"/>
</dbReference>
<dbReference type="CDD" id="cd01335">
    <property type="entry name" value="Radical_SAM"/>
    <property type="match status" value="1"/>
</dbReference>
<dbReference type="PANTHER" id="PTHR11228">
    <property type="entry name" value="RADICAL SAM DOMAIN PROTEIN"/>
    <property type="match status" value="1"/>
</dbReference>
<sequence>MNYKPYAISWNTTYRCNLRCNHCYLDTNALTRQSASELSTQEGFRLIDQMAELNPNLLLILTGGEPLLRKDIYDLASHASQKGMMVVLGTNGNLIDDDIARKLRESGVTGIGISLDSIVPERHDKFRGIPDAWDDTLNGIEACRRQGIEFQIQTTVTRENFHEIPDIVEFSYRLGAKVFNLFFLVCTGKGQDLTDITPKQYDQALRQLYEIQKKYQGKMMVGAKCAPHYRRIVYEQDTSSPLIRAYAGGCPAGTHYCRITPEGDVTPCPYMPNISGNVREKSFAEIWKSTADFQILRDASLHGRCGVCEFQYICKGCRARALATTGNQMDEDAWCDYIPGKYGNKVIHLATSEIFGTEEDFTLAWSIEAKGILKQIPSFGRGMVIKGVERFATKNNYPEVTVDVMRAARQEMVSNKKTAFPMKNDEMVQSPLSSTPPVRGGEVFIGKIMKRPEIEFNIHSTSHDTVSTGPGENKHPPPLMGEDKGGEEPSQDEEIPWSEEAWKRVGNAPDFVRPGIYKLMQKKARQHGYKEITSKFLSEIRDESMQLASKRIKNIGFDELRMDAWDKAKEKLKNVRKKEVIDNIKAFLEERTVKNEGIITKFQAYLKTAGDKVKEETSTIPVWTEDAKRRIEKAPVFVRGRARKSIEDFAIQKGATEITSELINQYMKNIPSFVKDKFK</sequence>
<feature type="compositionally biased region" description="Polar residues" evidence="7">
    <location>
        <begin position="461"/>
        <end position="470"/>
    </location>
</feature>
<feature type="region of interest" description="Disordered" evidence="7">
    <location>
        <begin position="461"/>
        <end position="495"/>
    </location>
</feature>
<dbReference type="SUPFAM" id="SSF102114">
    <property type="entry name" value="Radical SAM enzymes"/>
    <property type="match status" value="1"/>
</dbReference>
<dbReference type="Pfam" id="PF04055">
    <property type="entry name" value="Radical_SAM"/>
    <property type="match status" value="1"/>
</dbReference>
<gene>
    <name evidence="9" type="ORF">BIY37_04620</name>
</gene>
<name>A0A1V6M1A5_9BACT</name>
<dbReference type="InterPro" id="IPR006638">
    <property type="entry name" value="Elp3/MiaA/NifB-like_rSAM"/>
</dbReference>
<dbReference type="InterPro" id="IPR013785">
    <property type="entry name" value="Aldolase_TIM"/>
</dbReference>
<evidence type="ECO:0000256" key="7">
    <source>
        <dbReference type="SAM" id="MobiDB-lite"/>
    </source>
</evidence>
<dbReference type="Proteomes" id="UP000242219">
    <property type="component" value="Unassembled WGS sequence"/>
</dbReference>
<evidence type="ECO:0000259" key="8">
    <source>
        <dbReference type="PROSITE" id="PS51918"/>
    </source>
</evidence>
<dbReference type="Pfam" id="PF13186">
    <property type="entry name" value="SPASM"/>
    <property type="match status" value="1"/>
</dbReference>